<accession>A0ABP5EFM3</accession>
<reference evidence="4" key="1">
    <citation type="journal article" date="2019" name="Int. J. Syst. Evol. Microbiol.">
        <title>The Global Catalogue of Microorganisms (GCM) 10K type strain sequencing project: providing services to taxonomists for standard genome sequencing and annotation.</title>
        <authorList>
            <consortium name="The Broad Institute Genomics Platform"/>
            <consortium name="The Broad Institute Genome Sequencing Center for Infectious Disease"/>
            <person name="Wu L."/>
            <person name="Ma J."/>
        </authorList>
    </citation>
    <scope>NUCLEOTIDE SEQUENCE [LARGE SCALE GENOMIC DNA]</scope>
    <source>
        <strain evidence="4">JCM 14545</strain>
    </source>
</reference>
<comment type="caution">
    <text evidence="3">The sequence shown here is derived from an EMBL/GenBank/DDBJ whole genome shotgun (WGS) entry which is preliminary data.</text>
</comment>
<dbReference type="Proteomes" id="UP001501116">
    <property type="component" value="Unassembled WGS sequence"/>
</dbReference>
<dbReference type="EMBL" id="BAAANN010000091">
    <property type="protein sequence ID" value="GAA1994979.1"/>
    <property type="molecule type" value="Genomic_DNA"/>
</dbReference>
<dbReference type="InterPro" id="IPR004839">
    <property type="entry name" value="Aminotransferase_I/II_large"/>
</dbReference>
<proteinExistence type="predicted"/>
<dbReference type="RefSeq" id="WP_344432260.1">
    <property type="nucleotide sequence ID" value="NZ_BAAANN010000091.1"/>
</dbReference>
<dbReference type="InterPro" id="IPR015424">
    <property type="entry name" value="PyrdxlP-dep_Trfase"/>
</dbReference>
<dbReference type="PANTHER" id="PTHR46577">
    <property type="entry name" value="HTH-TYPE TRANSCRIPTIONAL REGULATORY PROTEIN GABR"/>
    <property type="match status" value="1"/>
</dbReference>
<protein>
    <submittedName>
        <fullName evidence="3">PLP-dependent aminotransferase family protein</fullName>
    </submittedName>
</protein>
<sequence>MPFSEGESAGPLSHDDNWSPGVVQAVSPVGVTDLGPGYLEPALLPVDLLNTGYARAMERFGAAALSYGDNQGALELRTVLASRVAITDGRNCGPEQVLLTAGTSHALHLIATMLCEPGAVVFTDATCYDFGRQLLADSGLRVRAVAGDECGMLPDALGEAVRAERAAGNRVGFVYLIPTFHNPTGLVVPEARRRELLAVTTRHDVLVVEDDAYAELGYDDPCPASLAAIADYHGVIRLRTFSKTLAPGLRLGWLLAGKPVTDRLVRHGLFVSGGSANHVSSLAVLTMLRTGDYDKHLDWLRDRLRLRRNALLDGLESLPGDEFHFTRPPGGFFVWLRALHGRTEAGLLEAAGKAAVAVAAGSRFGRTADPAVRLAFSFNSPERLRAAADQFAGALVTTHQKDWT</sequence>
<dbReference type="CDD" id="cd00609">
    <property type="entry name" value="AAT_like"/>
    <property type="match status" value="1"/>
</dbReference>
<dbReference type="InterPro" id="IPR051446">
    <property type="entry name" value="HTH_trans_reg/aminotransferase"/>
</dbReference>
<gene>
    <name evidence="3" type="ORF">GCM10009754_87820</name>
</gene>
<evidence type="ECO:0000259" key="2">
    <source>
        <dbReference type="Pfam" id="PF00155"/>
    </source>
</evidence>
<name>A0ABP5EFM3_9PSEU</name>
<dbReference type="GO" id="GO:0008483">
    <property type="term" value="F:transaminase activity"/>
    <property type="evidence" value="ECO:0007669"/>
    <property type="project" value="UniProtKB-KW"/>
</dbReference>
<dbReference type="InterPro" id="IPR015422">
    <property type="entry name" value="PyrdxlP-dep_Trfase_small"/>
</dbReference>
<evidence type="ECO:0000313" key="4">
    <source>
        <dbReference type="Proteomes" id="UP001501116"/>
    </source>
</evidence>
<dbReference type="Gene3D" id="3.90.1150.10">
    <property type="entry name" value="Aspartate Aminotransferase, domain 1"/>
    <property type="match status" value="1"/>
</dbReference>
<evidence type="ECO:0000256" key="1">
    <source>
        <dbReference type="ARBA" id="ARBA00023194"/>
    </source>
</evidence>
<dbReference type="Gene3D" id="3.40.640.10">
    <property type="entry name" value="Type I PLP-dependent aspartate aminotransferase-like (Major domain)"/>
    <property type="match status" value="1"/>
</dbReference>
<dbReference type="InterPro" id="IPR015421">
    <property type="entry name" value="PyrdxlP-dep_Trfase_major"/>
</dbReference>
<dbReference type="SUPFAM" id="SSF53383">
    <property type="entry name" value="PLP-dependent transferases"/>
    <property type="match status" value="1"/>
</dbReference>
<keyword evidence="4" id="KW-1185">Reference proteome</keyword>
<feature type="domain" description="Aminotransferase class I/classII large" evidence="2">
    <location>
        <begin position="65"/>
        <end position="389"/>
    </location>
</feature>
<keyword evidence="3" id="KW-0032">Aminotransferase</keyword>
<evidence type="ECO:0000313" key="3">
    <source>
        <dbReference type="EMBL" id="GAA1994979.1"/>
    </source>
</evidence>
<organism evidence="3 4">
    <name type="scientific">Amycolatopsis minnesotensis</name>
    <dbReference type="NCBI Taxonomy" id="337894"/>
    <lineage>
        <taxon>Bacteria</taxon>
        <taxon>Bacillati</taxon>
        <taxon>Actinomycetota</taxon>
        <taxon>Actinomycetes</taxon>
        <taxon>Pseudonocardiales</taxon>
        <taxon>Pseudonocardiaceae</taxon>
        <taxon>Amycolatopsis</taxon>
    </lineage>
</organism>
<dbReference type="PANTHER" id="PTHR46577:SF2">
    <property type="entry name" value="TRANSCRIPTIONAL REGULATORY PROTEIN"/>
    <property type="match status" value="1"/>
</dbReference>
<keyword evidence="3" id="KW-0808">Transferase</keyword>
<keyword evidence="1" id="KW-0045">Antibiotic biosynthesis</keyword>
<dbReference type="Pfam" id="PF00155">
    <property type="entry name" value="Aminotran_1_2"/>
    <property type="match status" value="1"/>
</dbReference>